<feature type="non-terminal residue" evidence="2">
    <location>
        <position position="141"/>
    </location>
</feature>
<comment type="caution">
    <text evidence="2">The sequence shown here is derived from an EMBL/GenBank/DDBJ whole genome shotgun (WGS) entry which is preliminary data.</text>
</comment>
<protein>
    <recommendedName>
        <fullName evidence="4">G protein-coupled receptor</fullName>
    </recommendedName>
</protein>
<feature type="transmembrane region" description="Helical" evidence="1">
    <location>
        <begin position="85"/>
        <end position="103"/>
    </location>
</feature>
<evidence type="ECO:0000313" key="2">
    <source>
        <dbReference type="EMBL" id="GMT21392.1"/>
    </source>
</evidence>
<dbReference type="Proteomes" id="UP001432322">
    <property type="component" value="Unassembled WGS sequence"/>
</dbReference>
<dbReference type="EMBL" id="BTSY01000004">
    <property type="protein sequence ID" value="GMT21392.1"/>
    <property type="molecule type" value="Genomic_DNA"/>
</dbReference>
<keyword evidence="3" id="KW-1185">Reference proteome</keyword>
<dbReference type="Pfam" id="PF10326">
    <property type="entry name" value="7TM_GPCR_Str"/>
    <property type="match status" value="1"/>
</dbReference>
<evidence type="ECO:0000313" key="3">
    <source>
        <dbReference type="Proteomes" id="UP001432322"/>
    </source>
</evidence>
<dbReference type="PANTHER" id="PTHR22943">
    <property type="entry name" value="7-TRANSMEMBRANE DOMAIN RECEPTOR C.ELEGANS"/>
    <property type="match status" value="1"/>
</dbReference>
<gene>
    <name evidence="2" type="ORF">PFISCL1PPCAC_12689</name>
</gene>
<keyword evidence="1" id="KW-1133">Transmembrane helix</keyword>
<name>A0AAV5VRR4_9BILA</name>
<keyword evidence="1" id="KW-0812">Transmembrane</keyword>
<evidence type="ECO:0000256" key="1">
    <source>
        <dbReference type="SAM" id="Phobius"/>
    </source>
</evidence>
<feature type="transmembrane region" description="Helical" evidence="1">
    <location>
        <begin position="110"/>
        <end position="130"/>
    </location>
</feature>
<sequence>MNIHFLYRPEKIELFSQKRYILLLVLYPTVQVVIWFFMSIYFTPTDDWQGLKLVQDAMHERYDRTVVRGDTRQRNTPLQTSVPVLFVYLPYSAVIFFPFFGLPDCHMPELFPVLTSIFPAWDALVIILLIKVKSYGVLRLV</sequence>
<dbReference type="InterPro" id="IPR019428">
    <property type="entry name" value="7TM_GPCR_serpentine_rcpt_Str"/>
</dbReference>
<dbReference type="PANTHER" id="PTHR22943:SF248">
    <property type="entry name" value="SEVEN TM RECEPTOR"/>
    <property type="match status" value="1"/>
</dbReference>
<evidence type="ECO:0008006" key="4">
    <source>
        <dbReference type="Google" id="ProtNLM"/>
    </source>
</evidence>
<dbReference type="AlphaFoldDB" id="A0AAV5VRR4"/>
<keyword evidence="1" id="KW-0472">Membrane</keyword>
<proteinExistence type="predicted"/>
<accession>A0AAV5VRR4</accession>
<feature type="transmembrane region" description="Helical" evidence="1">
    <location>
        <begin position="20"/>
        <end position="42"/>
    </location>
</feature>
<organism evidence="2 3">
    <name type="scientific">Pristionchus fissidentatus</name>
    <dbReference type="NCBI Taxonomy" id="1538716"/>
    <lineage>
        <taxon>Eukaryota</taxon>
        <taxon>Metazoa</taxon>
        <taxon>Ecdysozoa</taxon>
        <taxon>Nematoda</taxon>
        <taxon>Chromadorea</taxon>
        <taxon>Rhabditida</taxon>
        <taxon>Rhabditina</taxon>
        <taxon>Diplogasteromorpha</taxon>
        <taxon>Diplogasteroidea</taxon>
        <taxon>Neodiplogasteridae</taxon>
        <taxon>Pristionchus</taxon>
    </lineage>
</organism>
<reference evidence="2" key="1">
    <citation type="submission" date="2023-10" db="EMBL/GenBank/DDBJ databases">
        <title>Genome assembly of Pristionchus species.</title>
        <authorList>
            <person name="Yoshida K."/>
            <person name="Sommer R.J."/>
        </authorList>
    </citation>
    <scope>NUCLEOTIDE SEQUENCE</scope>
    <source>
        <strain evidence="2">RS5133</strain>
    </source>
</reference>